<sequence>ITVADADDLVADGANDPFNLSVTVTDNEGATASDSITVEVLAAGEVDLITEDLDALGGTITTAESFDAGVDAYRLKDDVASESNTEVSNFGSDDALEFVGVTAGDVQVSVADGNTIFQFDDGAGTVSEVALVGVSGFFTNVAEFNASADYGDVTFA</sequence>
<keyword evidence="2" id="KW-1185">Reference proteome</keyword>
<comment type="caution">
    <text evidence="1">The sequence shown here is derived from an EMBL/GenBank/DDBJ whole genome shotgun (WGS) entry which is preliminary data.</text>
</comment>
<organism evidence="1 2">
    <name type="scientific">Vreelandella vilamensis</name>
    <dbReference type="NCBI Taxonomy" id="531309"/>
    <lineage>
        <taxon>Bacteria</taxon>
        <taxon>Pseudomonadati</taxon>
        <taxon>Pseudomonadota</taxon>
        <taxon>Gammaproteobacteria</taxon>
        <taxon>Oceanospirillales</taxon>
        <taxon>Halomonadaceae</taxon>
        <taxon>Vreelandella</taxon>
    </lineage>
</organism>
<dbReference type="RefSeq" id="WP_309657365.1">
    <property type="nucleotide sequence ID" value="NZ_JARWAN010000069.1"/>
</dbReference>
<name>A0ABU1H859_9GAMM</name>
<feature type="non-terminal residue" evidence="1">
    <location>
        <position position="1"/>
    </location>
</feature>
<proteinExistence type="predicted"/>
<dbReference type="Proteomes" id="UP001254564">
    <property type="component" value="Unassembled WGS sequence"/>
</dbReference>
<dbReference type="EMBL" id="JARWAN010000069">
    <property type="protein sequence ID" value="MDR5900491.1"/>
    <property type="molecule type" value="Genomic_DNA"/>
</dbReference>
<evidence type="ECO:0000313" key="2">
    <source>
        <dbReference type="Proteomes" id="UP001254564"/>
    </source>
</evidence>
<accession>A0ABU1H859</accession>
<protein>
    <submittedName>
        <fullName evidence="1">Uncharacterized protein</fullName>
    </submittedName>
</protein>
<gene>
    <name evidence="1" type="ORF">QC823_16160</name>
</gene>
<reference evidence="1 2" key="1">
    <citation type="submission" date="2023-04" db="EMBL/GenBank/DDBJ databases">
        <title>A long-awaited taxogenomic arrangement of the family Halomonadaceae.</title>
        <authorList>
            <person name="De La Haba R."/>
            <person name="Chuvochina M."/>
            <person name="Wittouck S."/>
            <person name="Arahal D.R."/>
            <person name="Sanchez-Porro C."/>
            <person name="Hugenholtz P."/>
            <person name="Ventosa A."/>
        </authorList>
    </citation>
    <scope>NUCLEOTIDE SEQUENCE [LARGE SCALE GENOMIC DNA]</scope>
    <source>
        <strain evidence="1 2">DSM 21020</strain>
    </source>
</reference>
<evidence type="ECO:0000313" key="1">
    <source>
        <dbReference type="EMBL" id="MDR5900491.1"/>
    </source>
</evidence>